<dbReference type="PANTHER" id="PTHR12294:SF29">
    <property type="entry name" value="CALCIUM UPTAKE PROTEIN 1_2_3"/>
    <property type="match status" value="1"/>
</dbReference>
<keyword evidence="5" id="KW-0106">Calcium</keyword>
<dbReference type="SUPFAM" id="SSF47473">
    <property type="entry name" value="EF-hand"/>
    <property type="match status" value="1"/>
</dbReference>
<feature type="domain" description="EF-hand" evidence="9">
    <location>
        <begin position="341"/>
        <end position="376"/>
    </location>
</feature>
<dbReference type="GO" id="GO:0036444">
    <property type="term" value="P:calcium import into the mitochondrion"/>
    <property type="evidence" value="ECO:0007669"/>
    <property type="project" value="TreeGrafter"/>
</dbReference>
<keyword evidence="6" id="KW-0809">Transit peptide</keyword>
<comment type="caution">
    <text evidence="10">The sequence shown here is derived from an EMBL/GenBank/DDBJ whole genome shotgun (WGS) entry which is preliminary data.</text>
</comment>
<dbReference type="GO" id="GO:0005758">
    <property type="term" value="C:mitochondrial intermembrane space"/>
    <property type="evidence" value="ECO:0007669"/>
    <property type="project" value="UniProtKB-SubCell"/>
</dbReference>
<sequence length="389" mass="44561">MSSLRRSAPSIHRQIRSISVPPSSLIATSVNSTGPNSHDKNPSLLRWVSAVVAGAGIAASVYWYSSSVSSTYTVKSAMSFADRLMATADRIKKSYEGQSLSSSNFFIRDTLRRRIFFNYEKRLRMLSPPEKVFEYFASIKNARGETLMTPGDLMRAIVPVFPPSESGLVRDGSLRGIYFLLRYSAYQSPAFLWLLKCLTLTMMENGGLVHYFFGEDGHKGLRHDKFVQFLRDLHDEMIWLEFSHYDYKSRGTISAKDFVLSMVASGDIRHMNRLLDRVDELDNEPHLKEIRITFEEFKNFARLRKKLQPFSLALFSYGKVNGFLTRKDFQRAASQVCDVELSNNVIELIFHLFDANQDGNLCSDEFLRVMHRRERETAQVTQSGIMNTF</sequence>
<evidence type="ECO:0000259" key="9">
    <source>
        <dbReference type="PROSITE" id="PS50222"/>
    </source>
</evidence>
<dbReference type="Proteomes" id="UP000243975">
    <property type="component" value="Unassembled WGS sequence"/>
</dbReference>
<dbReference type="GO" id="GO:0005509">
    <property type="term" value="F:calcium ion binding"/>
    <property type="evidence" value="ECO:0007669"/>
    <property type="project" value="EnsemblPlants"/>
</dbReference>
<dbReference type="AlphaFoldDB" id="A0A118HC37"/>
<dbReference type="Gene3D" id="1.10.238.10">
    <property type="entry name" value="EF-hand"/>
    <property type="match status" value="1"/>
</dbReference>
<dbReference type="Gramene" id="KVG41493">
    <property type="protein sequence ID" value="KVG41493"/>
    <property type="gene ID" value="Ccrd_026443"/>
</dbReference>
<keyword evidence="8" id="KW-0472">Membrane</keyword>
<evidence type="ECO:0000256" key="2">
    <source>
        <dbReference type="ARBA" id="ARBA00004569"/>
    </source>
</evidence>
<proteinExistence type="predicted"/>
<keyword evidence="3" id="KW-0677">Repeat</keyword>
<keyword evidence="7" id="KW-0496">Mitochondrion</keyword>
<evidence type="ECO:0000256" key="6">
    <source>
        <dbReference type="ARBA" id="ARBA00022946"/>
    </source>
</evidence>
<dbReference type="InterPro" id="IPR039800">
    <property type="entry name" value="MICU1/2/3"/>
</dbReference>
<dbReference type="PANTHER" id="PTHR12294">
    <property type="entry name" value="EF HAND DOMAIN FAMILY A1,A2-RELATED"/>
    <property type="match status" value="1"/>
</dbReference>
<dbReference type="PROSITE" id="PS50222">
    <property type="entry name" value="EF_HAND_2"/>
    <property type="match status" value="1"/>
</dbReference>
<protein>
    <submittedName>
        <fullName evidence="10">Calcium-binding EF-hand</fullName>
    </submittedName>
</protein>
<comment type="subcellular location">
    <subcellularLocation>
        <location evidence="1">Mitochondrion inner membrane</location>
    </subcellularLocation>
    <subcellularLocation>
        <location evidence="2">Mitochondrion intermembrane space</location>
    </subcellularLocation>
</comment>
<evidence type="ECO:0000256" key="5">
    <source>
        <dbReference type="ARBA" id="ARBA00022837"/>
    </source>
</evidence>
<dbReference type="PROSITE" id="PS00018">
    <property type="entry name" value="EF_HAND_1"/>
    <property type="match status" value="1"/>
</dbReference>
<dbReference type="Pfam" id="PF13202">
    <property type="entry name" value="EF-hand_5"/>
    <property type="match status" value="1"/>
</dbReference>
<evidence type="ECO:0000313" key="11">
    <source>
        <dbReference type="Proteomes" id="UP000243975"/>
    </source>
</evidence>
<organism evidence="10 11">
    <name type="scientific">Cynara cardunculus var. scolymus</name>
    <name type="common">Globe artichoke</name>
    <name type="synonym">Cynara scolymus</name>
    <dbReference type="NCBI Taxonomy" id="59895"/>
    <lineage>
        <taxon>Eukaryota</taxon>
        <taxon>Viridiplantae</taxon>
        <taxon>Streptophyta</taxon>
        <taxon>Embryophyta</taxon>
        <taxon>Tracheophyta</taxon>
        <taxon>Spermatophyta</taxon>
        <taxon>Magnoliopsida</taxon>
        <taxon>eudicotyledons</taxon>
        <taxon>Gunneridae</taxon>
        <taxon>Pentapetalae</taxon>
        <taxon>asterids</taxon>
        <taxon>campanulids</taxon>
        <taxon>Asterales</taxon>
        <taxon>Asteraceae</taxon>
        <taxon>Carduoideae</taxon>
        <taxon>Cardueae</taxon>
        <taxon>Carduinae</taxon>
        <taxon>Cynara</taxon>
    </lineage>
</organism>
<evidence type="ECO:0000256" key="1">
    <source>
        <dbReference type="ARBA" id="ARBA00004273"/>
    </source>
</evidence>
<dbReference type="InterPro" id="IPR011992">
    <property type="entry name" value="EF-hand-dom_pair"/>
</dbReference>
<name>A0A118HC37_CYNCS</name>
<gene>
    <name evidence="10" type="ORF">Ccrd_026443</name>
</gene>
<dbReference type="OMA" id="FRDRKXL"/>
<dbReference type="EMBL" id="LEKV01008192">
    <property type="protein sequence ID" value="KVG41493.1"/>
    <property type="molecule type" value="Genomic_DNA"/>
</dbReference>
<evidence type="ECO:0000256" key="7">
    <source>
        <dbReference type="ARBA" id="ARBA00023128"/>
    </source>
</evidence>
<dbReference type="InterPro" id="IPR002048">
    <property type="entry name" value="EF_hand_dom"/>
</dbReference>
<accession>A0A118HC37</accession>
<dbReference type="GO" id="GO:0051562">
    <property type="term" value="P:negative regulation of mitochondrial calcium ion concentration"/>
    <property type="evidence" value="ECO:0007669"/>
    <property type="project" value="EnsemblPlants"/>
</dbReference>
<keyword evidence="4" id="KW-0999">Mitochondrion inner membrane</keyword>
<evidence type="ECO:0000256" key="8">
    <source>
        <dbReference type="ARBA" id="ARBA00023136"/>
    </source>
</evidence>
<dbReference type="STRING" id="59895.A0A118HC37"/>
<evidence type="ECO:0000256" key="3">
    <source>
        <dbReference type="ARBA" id="ARBA00022737"/>
    </source>
</evidence>
<evidence type="ECO:0000313" key="10">
    <source>
        <dbReference type="EMBL" id="KVG41493.1"/>
    </source>
</evidence>
<reference evidence="10 11" key="1">
    <citation type="journal article" date="2016" name="Sci. Rep.">
        <title>The genome sequence of the outbreeding globe artichoke constructed de novo incorporating a phase-aware low-pass sequencing strategy of F1 progeny.</title>
        <authorList>
            <person name="Scaglione D."/>
            <person name="Reyes-Chin-Wo S."/>
            <person name="Acquadro A."/>
            <person name="Froenicke L."/>
            <person name="Portis E."/>
            <person name="Beitel C."/>
            <person name="Tirone M."/>
            <person name="Mauro R."/>
            <person name="Lo Monaco A."/>
            <person name="Mauromicale G."/>
            <person name="Faccioli P."/>
            <person name="Cattivelli L."/>
            <person name="Rieseberg L."/>
            <person name="Michelmore R."/>
            <person name="Lanteri S."/>
        </authorList>
    </citation>
    <scope>NUCLEOTIDE SEQUENCE [LARGE SCALE GENOMIC DNA]</scope>
    <source>
        <strain evidence="10">2C</strain>
    </source>
</reference>
<dbReference type="InterPro" id="IPR018247">
    <property type="entry name" value="EF_Hand_1_Ca_BS"/>
</dbReference>
<dbReference type="GO" id="GO:1990246">
    <property type="term" value="C:uniplex complex"/>
    <property type="evidence" value="ECO:0007669"/>
    <property type="project" value="TreeGrafter"/>
</dbReference>
<keyword evidence="11" id="KW-1185">Reference proteome</keyword>
<evidence type="ECO:0000256" key="4">
    <source>
        <dbReference type="ARBA" id="ARBA00022792"/>
    </source>
</evidence>